<feature type="region of interest" description="Disordered" evidence="2">
    <location>
        <begin position="109"/>
        <end position="128"/>
    </location>
</feature>
<dbReference type="EMBL" id="RBZW01000037">
    <property type="protein sequence ID" value="THE64247.1"/>
    <property type="molecule type" value="Genomic_DNA"/>
</dbReference>
<dbReference type="RefSeq" id="WP_141465289.1">
    <property type="nucleotide sequence ID" value="NZ_RBZW01000037.1"/>
</dbReference>
<evidence type="ECO:0000259" key="3">
    <source>
        <dbReference type="SMART" id="SM00858"/>
    </source>
</evidence>
<name>A0A4V3VL49_9EURY</name>
<dbReference type="InterPro" id="IPR044144">
    <property type="entry name" value="SAF_UxaA/GarD"/>
</dbReference>
<gene>
    <name evidence="4" type="ORF">D8Y22_13920</name>
</gene>
<sequence length="128" mass="13211">MKGVVIDDKALLMAENDTVATALDDLEAGTELPVDTDARSDDSATGETGGASSRVVVLEEAIEFGHKIALADIEAGEKIYKYGEVIGVATADVPAGAWVHTHNCASTRGRVDREADDATALGAGGDPR</sequence>
<evidence type="ECO:0000313" key="4">
    <source>
        <dbReference type="EMBL" id="THE64247.1"/>
    </source>
</evidence>
<keyword evidence="4" id="KW-0378">Hydrolase</keyword>
<dbReference type="Proteomes" id="UP000318864">
    <property type="component" value="Unassembled WGS sequence"/>
</dbReference>
<dbReference type="OrthoDB" id="214896at2157"/>
<dbReference type="Pfam" id="PF08666">
    <property type="entry name" value="SAF"/>
    <property type="match status" value="1"/>
</dbReference>
<keyword evidence="1" id="KW-0456">Lyase</keyword>
<accession>A0A4V3VL49</accession>
<dbReference type="GO" id="GO:0016829">
    <property type="term" value="F:lyase activity"/>
    <property type="evidence" value="ECO:0007669"/>
    <property type="project" value="UniProtKB-KW"/>
</dbReference>
<feature type="region of interest" description="Disordered" evidence="2">
    <location>
        <begin position="24"/>
        <end position="52"/>
    </location>
</feature>
<dbReference type="InterPro" id="IPR013974">
    <property type="entry name" value="SAF"/>
</dbReference>
<dbReference type="CDD" id="cd11613">
    <property type="entry name" value="SAF_AH_GD"/>
    <property type="match status" value="1"/>
</dbReference>
<dbReference type="GO" id="GO:0016787">
    <property type="term" value="F:hydrolase activity"/>
    <property type="evidence" value="ECO:0007669"/>
    <property type="project" value="UniProtKB-KW"/>
</dbReference>
<evidence type="ECO:0000256" key="2">
    <source>
        <dbReference type="SAM" id="MobiDB-lite"/>
    </source>
</evidence>
<dbReference type="AlphaFoldDB" id="A0A4V3VL49"/>
<feature type="domain" description="SAF" evidence="3">
    <location>
        <begin position="17"/>
        <end position="105"/>
    </location>
</feature>
<comment type="caution">
    <text evidence="4">The sequence shown here is derived from an EMBL/GenBank/DDBJ whole genome shotgun (WGS) entry which is preliminary data.</text>
</comment>
<dbReference type="PANTHER" id="PTHR30536">
    <property type="entry name" value="ALTRONATE/GALACTARATE DEHYDRATASE"/>
    <property type="match status" value="1"/>
</dbReference>
<organism evidence="4 5">
    <name type="scientific">Salinadaptatus halalkaliphilus</name>
    <dbReference type="NCBI Taxonomy" id="2419781"/>
    <lineage>
        <taxon>Archaea</taxon>
        <taxon>Methanobacteriati</taxon>
        <taxon>Methanobacteriota</taxon>
        <taxon>Stenosarchaea group</taxon>
        <taxon>Halobacteria</taxon>
        <taxon>Halobacteriales</taxon>
        <taxon>Natrialbaceae</taxon>
        <taxon>Salinadaptatus</taxon>
    </lineage>
</organism>
<proteinExistence type="predicted"/>
<evidence type="ECO:0000256" key="1">
    <source>
        <dbReference type="ARBA" id="ARBA00023239"/>
    </source>
</evidence>
<reference evidence="4 5" key="1">
    <citation type="submission" date="2018-10" db="EMBL/GenBank/DDBJ databases">
        <title>Natronolimnobius sp. XQ-INN 246 isolated from Inner Mongolia Autonomous Region of China.</title>
        <authorList>
            <person name="Xue Q."/>
        </authorList>
    </citation>
    <scope>NUCLEOTIDE SEQUENCE [LARGE SCALE GENOMIC DNA]</scope>
    <source>
        <strain evidence="4 5">XQ-INN 246</strain>
    </source>
</reference>
<dbReference type="Gene3D" id="2.30.130.110">
    <property type="match status" value="1"/>
</dbReference>
<evidence type="ECO:0000313" key="5">
    <source>
        <dbReference type="Proteomes" id="UP000318864"/>
    </source>
</evidence>
<dbReference type="InterPro" id="IPR052172">
    <property type="entry name" value="UxaA_altronate/galactarate_dh"/>
</dbReference>
<protein>
    <submittedName>
        <fullName evidence="4">Altronate hydrolase</fullName>
    </submittedName>
</protein>
<dbReference type="GO" id="GO:0019698">
    <property type="term" value="P:D-galacturonate catabolic process"/>
    <property type="evidence" value="ECO:0007669"/>
    <property type="project" value="TreeGrafter"/>
</dbReference>
<dbReference type="PANTHER" id="PTHR30536:SF5">
    <property type="entry name" value="ALTRONATE DEHYDRATASE"/>
    <property type="match status" value="1"/>
</dbReference>
<keyword evidence="5" id="KW-1185">Reference proteome</keyword>
<dbReference type="SMART" id="SM00858">
    <property type="entry name" value="SAF"/>
    <property type="match status" value="1"/>
</dbReference>